<dbReference type="Proteomes" id="UP000054266">
    <property type="component" value="Unassembled WGS sequence"/>
</dbReference>
<protein>
    <recommendedName>
        <fullName evidence="1">RNase III domain-containing protein</fullName>
    </recommendedName>
</protein>
<keyword evidence="3" id="KW-1185">Reference proteome</keyword>
<dbReference type="SUPFAM" id="SSF69065">
    <property type="entry name" value="RNase III domain-like"/>
    <property type="match status" value="1"/>
</dbReference>
<dbReference type="EMBL" id="KN846958">
    <property type="protein sequence ID" value="KIW69728.1"/>
    <property type="molecule type" value="Genomic_DNA"/>
</dbReference>
<evidence type="ECO:0000313" key="2">
    <source>
        <dbReference type="EMBL" id="KIW69728.1"/>
    </source>
</evidence>
<dbReference type="GO" id="GO:0004525">
    <property type="term" value="F:ribonuclease III activity"/>
    <property type="evidence" value="ECO:0007669"/>
    <property type="project" value="InterPro"/>
</dbReference>
<organism evidence="2 3">
    <name type="scientific">Phialophora macrospora</name>
    <dbReference type="NCBI Taxonomy" id="1851006"/>
    <lineage>
        <taxon>Eukaryota</taxon>
        <taxon>Fungi</taxon>
        <taxon>Dikarya</taxon>
        <taxon>Ascomycota</taxon>
        <taxon>Pezizomycotina</taxon>
        <taxon>Eurotiomycetes</taxon>
        <taxon>Chaetothyriomycetidae</taxon>
        <taxon>Chaetothyriales</taxon>
        <taxon>Herpotrichiellaceae</taxon>
        <taxon>Phialophora</taxon>
    </lineage>
</organism>
<evidence type="ECO:0000259" key="1">
    <source>
        <dbReference type="Pfam" id="PF00636"/>
    </source>
</evidence>
<dbReference type="GO" id="GO:0006396">
    <property type="term" value="P:RNA processing"/>
    <property type="evidence" value="ECO:0007669"/>
    <property type="project" value="InterPro"/>
</dbReference>
<dbReference type="AlphaFoldDB" id="A0A0D2FN95"/>
<dbReference type="InterPro" id="IPR036389">
    <property type="entry name" value="RNase_III_sf"/>
</dbReference>
<dbReference type="Pfam" id="PF00636">
    <property type="entry name" value="Ribonuclease_3"/>
    <property type="match status" value="1"/>
</dbReference>
<dbReference type="InterPro" id="IPR000999">
    <property type="entry name" value="RNase_III_dom"/>
</dbReference>
<dbReference type="STRING" id="5601.A0A0D2FN95"/>
<gene>
    <name evidence="2" type="ORF">PV04_05588</name>
</gene>
<feature type="domain" description="RNase III" evidence="1">
    <location>
        <begin position="51"/>
        <end position="135"/>
    </location>
</feature>
<sequence length="167" mass="18963">MAQIQHDVDRAEDITRYQFRDRGLLYDALRSAIRDKDELTGEIRESDGNRRLAKLGFVVLELAMVDEWFRRGMSHRELDLLRKKFLAKEYLSDAAQEKALHTCLAMSQRQENMAAPPTTMKLVLSAVLGAVWLDADANTNEGLNNVKLVMQTFGSVCPLLLMKTAVH</sequence>
<dbReference type="Gene3D" id="1.10.1520.10">
    <property type="entry name" value="Ribonuclease III domain"/>
    <property type="match status" value="1"/>
</dbReference>
<evidence type="ECO:0000313" key="3">
    <source>
        <dbReference type="Proteomes" id="UP000054266"/>
    </source>
</evidence>
<reference evidence="2 3" key="1">
    <citation type="submission" date="2015-01" db="EMBL/GenBank/DDBJ databases">
        <title>The Genome Sequence of Capronia semiimmersa CBS27337.</title>
        <authorList>
            <consortium name="The Broad Institute Genomics Platform"/>
            <person name="Cuomo C."/>
            <person name="de Hoog S."/>
            <person name="Gorbushina A."/>
            <person name="Stielow B."/>
            <person name="Teixiera M."/>
            <person name="Abouelleil A."/>
            <person name="Chapman S.B."/>
            <person name="Priest M."/>
            <person name="Young S.K."/>
            <person name="Wortman J."/>
            <person name="Nusbaum C."/>
            <person name="Birren B."/>
        </authorList>
    </citation>
    <scope>NUCLEOTIDE SEQUENCE [LARGE SCALE GENOMIC DNA]</scope>
    <source>
        <strain evidence="2 3">CBS 27337</strain>
    </source>
</reference>
<proteinExistence type="predicted"/>
<dbReference type="HOGENOM" id="CLU_000907_3_2_1"/>
<accession>A0A0D2FN95</accession>
<name>A0A0D2FN95_9EURO</name>